<dbReference type="RefSeq" id="WP_068262193.1">
    <property type="nucleotide sequence ID" value="NZ_LWSK01000033.1"/>
</dbReference>
<name>A0A5B1CHP6_9BACT</name>
<comment type="caution">
    <text evidence="2">The sequence shown here is derived from an EMBL/GenBank/DDBJ whole genome shotgun (WGS) entry which is preliminary data.</text>
</comment>
<reference evidence="2 3" key="1">
    <citation type="submission" date="2019-08" db="EMBL/GenBank/DDBJ databases">
        <title>Deep-cultivation of Planctomycetes and their phenomic and genomic characterization uncovers novel biology.</title>
        <authorList>
            <person name="Wiegand S."/>
            <person name="Jogler M."/>
            <person name="Boedeker C."/>
            <person name="Pinto D."/>
            <person name="Vollmers J."/>
            <person name="Rivas-Marin E."/>
            <person name="Kohn T."/>
            <person name="Peeters S.H."/>
            <person name="Heuer A."/>
            <person name="Rast P."/>
            <person name="Oberbeckmann S."/>
            <person name="Bunk B."/>
            <person name="Jeske O."/>
            <person name="Meyerdierks A."/>
            <person name="Storesund J.E."/>
            <person name="Kallscheuer N."/>
            <person name="Luecker S."/>
            <person name="Lage O.M."/>
            <person name="Pohl T."/>
            <person name="Merkel B.J."/>
            <person name="Hornburger P."/>
            <person name="Mueller R.-W."/>
            <person name="Bruemmer F."/>
            <person name="Labrenz M."/>
            <person name="Spormann A.M."/>
            <person name="Op Den Camp H."/>
            <person name="Overmann J."/>
            <person name="Amann R."/>
            <person name="Jetten M.S.M."/>
            <person name="Mascher T."/>
            <person name="Medema M.H."/>
            <person name="Devos D.P."/>
            <person name="Kaster A.-K."/>
            <person name="Ovreas L."/>
            <person name="Rohde M."/>
            <person name="Galperin M.Y."/>
            <person name="Jogler C."/>
        </authorList>
    </citation>
    <scope>NUCLEOTIDE SEQUENCE [LARGE SCALE GENOMIC DNA]</scope>
    <source>
        <strain evidence="2 3">LF1</strain>
    </source>
</reference>
<dbReference type="SUPFAM" id="SSF81301">
    <property type="entry name" value="Nucleotidyltransferase"/>
    <property type="match status" value="1"/>
</dbReference>
<feature type="domain" description="DUF6036" evidence="1">
    <location>
        <begin position="17"/>
        <end position="160"/>
    </location>
</feature>
<dbReference type="EMBL" id="VRLW01000001">
    <property type="protein sequence ID" value="KAA1260708.1"/>
    <property type="molecule type" value="Genomic_DNA"/>
</dbReference>
<proteinExistence type="predicted"/>
<dbReference type="Pfam" id="PF19502">
    <property type="entry name" value="DUF6036"/>
    <property type="match status" value="1"/>
</dbReference>
<evidence type="ECO:0000259" key="1">
    <source>
        <dbReference type="Pfam" id="PF19502"/>
    </source>
</evidence>
<dbReference type="AlphaFoldDB" id="A0A5B1CHP6"/>
<gene>
    <name evidence="2" type="ORF">LF1_32490</name>
</gene>
<dbReference type="Proteomes" id="UP000322699">
    <property type="component" value="Unassembled WGS sequence"/>
</dbReference>
<dbReference type="InterPro" id="IPR043519">
    <property type="entry name" value="NT_sf"/>
</dbReference>
<evidence type="ECO:0000313" key="2">
    <source>
        <dbReference type="EMBL" id="KAA1260708.1"/>
    </source>
</evidence>
<keyword evidence="3" id="KW-1185">Reference proteome</keyword>
<organism evidence="2 3">
    <name type="scientific">Rubripirellula obstinata</name>
    <dbReference type="NCBI Taxonomy" id="406547"/>
    <lineage>
        <taxon>Bacteria</taxon>
        <taxon>Pseudomonadati</taxon>
        <taxon>Planctomycetota</taxon>
        <taxon>Planctomycetia</taxon>
        <taxon>Pirellulales</taxon>
        <taxon>Pirellulaceae</taxon>
        <taxon>Rubripirellula</taxon>
    </lineage>
</organism>
<sequence length="184" mass="20905">MNLQQAVSRLIAALNEAGLDYMLVGSFSSMYYSFPRSTTDADFVIGTADLDVFSLAKSLGGEFKFDPQLSFESFGGSIKNEIHIEGTPFRIELFRLTDQPFDRARFDRRRKVTLAGDEVWLPTAEDVILQKLIWSRRKDNDDVLGIIVANHKTLDRKHLDEWAETLGVTDELEKLWALALESTE</sequence>
<protein>
    <recommendedName>
        <fullName evidence="1">DUF6036 domain-containing protein</fullName>
    </recommendedName>
</protein>
<dbReference type="OrthoDB" id="1551055at2"/>
<dbReference type="InterPro" id="IPR045792">
    <property type="entry name" value="DUF6036"/>
</dbReference>
<evidence type="ECO:0000313" key="3">
    <source>
        <dbReference type="Proteomes" id="UP000322699"/>
    </source>
</evidence>
<accession>A0A5B1CHP6</accession>
<dbReference type="Gene3D" id="3.30.460.40">
    <property type="match status" value="1"/>
</dbReference>